<dbReference type="InterPro" id="IPR013785">
    <property type="entry name" value="Aldolase_TIM"/>
</dbReference>
<reference evidence="13" key="2">
    <citation type="submission" date="2015-01" db="EMBL/GenBank/DDBJ databases">
        <title>Evolutionary Origins and Diversification of the Mycorrhizal Mutualists.</title>
        <authorList>
            <consortium name="DOE Joint Genome Institute"/>
            <consortium name="Mycorrhizal Genomics Consortium"/>
            <person name="Kohler A."/>
            <person name="Kuo A."/>
            <person name="Nagy L.G."/>
            <person name="Floudas D."/>
            <person name="Copeland A."/>
            <person name="Barry K.W."/>
            <person name="Cichocki N."/>
            <person name="Veneault-Fourrey C."/>
            <person name="LaButti K."/>
            <person name="Lindquist E.A."/>
            <person name="Lipzen A."/>
            <person name="Lundell T."/>
            <person name="Morin E."/>
            <person name="Murat C."/>
            <person name="Riley R."/>
            <person name="Ohm R."/>
            <person name="Sun H."/>
            <person name="Tunlid A."/>
            <person name="Henrissat B."/>
            <person name="Grigoriev I.V."/>
            <person name="Hibbett D.S."/>
            <person name="Martin F."/>
        </authorList>
    </citation>
    <scope>NUCLEOTIDE SEQUENCE [LARGE SCALE GENOMIC DNA]</scope>
    <source>
        <strain evidence="13">441</strain>
    </source>
</reference>
<dbReference type="PANTHER" id="PTHR48077:SF3">
    <property type="entry name" value="TRYPTOPHAN SYNTHASE"/>
    <property type="match status" value="1"/>
</dbReference>
<name>A0A0C9XIJ4_9AGAM</name>
<dbReference type="EMBL" id="KN834113">
    <property type="protein sequence ID" value="KIK12140.1"/>
    <property type="molecule type" value="Genomic_DNA"/>
</dbReference>
<dbReference type="Gene3D" id="3.20.20.70">
    <property type="entry name" value="Aldolase class I"/>
    <property type="match status" value="1"/>
</dbReference>
<dbReference type="STRING" id="765257.A0A0C9XIJ4"/>
<dbReference type="InterPro" id="IPR036052">
    <property type="entry name" value="TrpB-like_PALP_sf"/>
</dbReference>
<comment type="pathway">
    <text evidence="2">Amino-acid biosynthesis; L-tryptophan biosynthesis; L-tryptophan from chorismate: step 5/5.</text>
</comment>
<organism evidence="12 13">
    <name type="scientific">Pisolithus microcarpus 441</name>
    <dbReference type="NCBI Taxonomy" id="765257"/>
    <lineage>
        <taxon>Eukaryota</taxon>
        <taxon>Fungi</taxon>
        <taxon>Dikarya</taxon>
        <taxon>Basidiomycota</taxon>
        <taxon>Agaricomycotina</taxon>
        <taxon>Agaricomycetes</taxon>
        <taxon>Agaricomycetidae</taxon>
        <taxon>Boletales</taxon>
        <taxon>Sclerodermatineae</taxon>
        <taxon>Pisolithaceae</taxon>
        <taxon>Pisolithus</taxon>
    </lineage>
</organism>
<keyword evidence="8" id="KW-0456">Lyase</keyword>
<dbReference type="InterPro" id="IPR001926">
    <property type="entry name" value="TrpB-like_PALP"/>
</dbReference>
<evidence type="ECO:0000256" key="5">
    <source>
        <dbReference type="ARBA" id="ARBA00022822"/>
    </source>
</evidence>
<dbReference type="AlphaFoldDB" id="A0A0C9XIJ4"/>
<dbReference type="Proteomes" id="UP000054018">
    <property type="component" value="Unassembled WGS sequence"/>
</dbReference>
<dbReference type="Pfam" id="PF00291">
    <property type="entry name" value="PALP"/>
    <property type="match status" value="1"/>
</dbReference>
<evidence type="ECO:0000256" key="2">
    <source>
        <dbReference type="ARBA" id="ARBA00004733"/>
    </source>
</evidence>
<gene>
    <name evidence="12" type="ORF">PISMIDRAFT_18948</name>
</gene>
<evidence type="ECO:0000256" key="7">
    <source>
        <dbReference type="ARBA" id="ARBA00023141"/>
    </source>
</evidence>
<reference evidence="12 13" key="1">
    <citation type="submission" date="2014-04" db="EMBL/GenBank/DDBJ databases">
        <authorList>
            <consortium name="DOE Joint Genome Institute"/>
            <person name="Kuo A."/>
            <person name="Kohler A."/>
            <person name="Costa M.D."/>
            <person name="Nagy L.G."/>
            <person name="Floudas D."/>
            <person name="Copeland A."/>
            <person name="Barry K.W."/>
            <person name="Cichocki N."/>
            <person name="Veneault-Fourrey C."/>
            <person name="LaButti K."/>
            <person name="Lindquist E.A."/>
            <person name="Lipzen A."/>
            <person name="Lundell T."/>
            <person name="Morin E."/>
            <person name="Murat C."/>
            <person name="Sun H."/>
            <person name="Tunlid A."/>
            <person name="Henrissat B."/>
            <person name="Grigoriev I.V."/>
            <person name="Hibbett D.S."/>
            <person name="Martin F."/>
            <person name="Nordberg H.P."/>
            <person name="Cantor M.N."/>
            <person name="Hua S.X."/>
        </authorList>
    </citation>
    <scope>NUCLEOTIDE SEQUENCE [LARGE SCALE GENOMIC DNA]</scope>
    <source>
        <strain evidence="12 13">441</strain>
    </source>
</reference>
<evidence type="ECO:0000313" key="12">
    <source>
        <dbReference type="EMBL" id="KIK12140.1"/>
    </source>
</evidence>
<dbReference type="UniPathway" id="UPA00035">
    <property type="reaction ID" value="UER00044"/>
</dbReference>
<dbReference type="GO" id="GO:0004834">
    <property type="term" value="F:tryptophan synthase activity"/>
    <property type="evidence" value="ECO:0007669"/>
    <property type="project" value="UniProtKB-EC"/>
</dbReference>
<dbReference type="Pfam" id="PF00290">
    <property type="entry name" value="Trp_syntA"/>
    <property type="match status" value="1"/>
</dbReference>
<feature type="region of interest" description="Disordered" evidence="10">
    <location>
        <begin position="1"/>
        <end position="46"/>
    </location>
</feature>
<dbReference type="EC" id="4.2.1.20" evidence="3"/>
<dbReference type="InterPro" id="IPR002028">
    <property type="entry name" value="Trp_synthase_suA"/>
</dbReference>
<dbReference type="InterPro" id="IPR011060">
    <property type="entry name" value="RibuloseP-bd_barrel"/>
</dbReference>
<evidence type="ECO:0000256" key="1">
    <source>
        <dbReference type="ARBA" id="ARBA00001933"/>
    </source>
</evidence>
<dbReference type="InterPro" id="IPR023026">
    <property type="entry name" value="Trp_synth_beta/beta-like"/>
</dbReference>
<accession>A0A0C9XIJ4</accession>
<evidence type="ECO:0000256" key="9">
    <source>
        <dbReference type="ARBA" id="ARBA00049047"/>
    </source>
</evidence>
<keyword evidence="5" id="KW-0822">Tryptophan biosynthesis</keyword>
<keyword evidence="7" id="KW-0057">Aromatic amino acid biosynthesis</keyword>
<dbReference type="Gene3D" id="3.40.50.1100">
    <property type="match status" value="1"/>
</dbReference>
<keyword evidence="4" id="KW-0028">Amino-acid biosynthesis</keyword>
<evidence type="ECO:0000256" key="6">
    <source>
        <dbReference type="ARBA" id="ARBA00022898"/>
    </source>
</evidence>
<feature type="compositionally biased region" description="Polar residues" evidence="10">
    <location>
        <begin position="27"/>
        <end position="46"/>
    </location>
</feature>
<evidence type="ECO:0000256" key="3">
    <source>
        <dbReference type="ARBA" id="ARBA00012043"/>
    </source>
</evidence>
<feature type="domain" description="Tryptophan synthase beta chain-like PALP" evidence="11">
    <location>
        <begin position="415"/>
        <end position="479"/>
    </location>
</feature>
<dbReference type="HOGENOM" id="CLU_548741_0_0_1"/>
<evidence type="ECO:0000256" key="4">
    <source>
        <dbReference type="ARBA" id="ARBA00022605"/>
    </source>
</evidence>
<keyword evidence="6" id="KW-0663">Pyridoxal phosphate</keyword>
<evidence type="ECO:0000259" key="11">
    <source>
        <dbReference type="Pfam" id="PF00291"/>
    </source>
</evidence>
<keyword evidence="13" id="KW-1185">Reference proteome</keyword>
<dbReference type="SUPFAM" id="SSF51366">
    <property type="entry name" value="Ribulose-phoshate binding barrel"/>
    <property type="match status" value="1"/>
</dbReference>
<protein>
    <recommendedName>
        <fullName evidence="3">tryptophan synthase</fullName>
        <ecNumber evidence="3">4.2.1.20</ecNumber>
    </recommendedName>
</protein>
<evidence type="ECO:0000256" key="8">
    <source>
        <dbReference type="ARBA" id="ARBA00023239"/>
    </source>
</evidence>
<dbReference type="SUPFAM" id="SSF53686">
    <property type="entry name" value="Tryptophan synthase beta subunit-like PLP-dependent enzymes"/>
    <property type="match status" value="1"/>
</dbReference>
<dbReference type="GO" id="GO:0005737">
    <property type="term" value="C:cytoplasm"/>
    <property type="evidence" value="ECO:0007669"/>
    <property type="project" value="TreeGrafter"/>
</dbReference>
<comment type="cofactor">
    <cofactor evidence="1">
        <name>pyridoxal 5'-phosphate</name>
        <dbReference type="ChEBI" id="CHEBI:597326"/>
    </cofactor>
</comment>
<evidence type="ECO:0000256" key="10">
    <source>
        <dbReference type="SAM" id="MobiDB-lite"/>
    </source>
</evidence>
<proteinExistence type="predicted"/>
<comment type="catalytic activity">
    <reaction evidence="9">
        <text>(1S,2R)-1-C-(indol-3-yl)glycerol 3-phosphate + L-serine = D-glyceraldehyde 3-phosphate + L-tryptophan + H2O</text>
        <dbReference type="Rhea" id="RHEA:10532"/>
        <dbReference type="ChEBI" id="CHEBI:15377"/>
        <dbReference type="ChEBI" id="CHEBI:33384"/>
        <dbReference type="ChEBI" id="CHEBI:57912"/>
        <dbReference type="ChEBI" id="CHEBI:58866"/>
        <dbReference type="ChEBI" id="CHEBI:59776"/>
        <dbReference type="EC" id="4.2.1.20"/>
    </reaction>
</comment>
<evidence type="ECO:0000313" key="13">
    <source>
        <dbReference type="Proteomes" id="UP000054018"/>
    </source>
</evidence>
<dbReference type="PANTHER" id="PTHR48077">
    <property type="entry name" value="TRYPTOPHAN SYNTHASE-RELATED"/>
    <property type="match status" value="1"/>
</dbReference>
<sequence length="497" mass="54353">MTRSSASDVSRHGLFPKAAGVDHSRTHSQIGNDAVTTPSQGSVDDNNKLASWMSSSEVFPGANALASRRSRWDYTLQMYGNLHSVSMAGSTVYMVVWYSADGTLTATKHLQQSRERLKAGTRICSLNCISHIQLARAQFNEYVAMDAIKAVFDSRNAEVIPGRMAPIVLAMRTGGVDIVEVCGPFSDFIADSPVIQGTNLIALQNRVDYATILGQVKDARSKDLAVPVLVMGHYNPILAHGENKAPEEALGFRENCTSAGTVTSLHRLSYLTSIVDSFISIVSRGSWAANFLMSSLVLAHTPQCPYLDAVVEVGADSVAVGSRIVSSLANQAPQVVENFRRGLLTPLRWSSKLAIPLPHCRRNISTDWNDASSTALWPVRLPPTFWAEFENHYGYTNRPSKLPVYFAEILTGYANGTQTWLKREDLNRTGSHKTNNAILLAKHLGKTRIITETSAGQHGVATATVCSRFGMERAVYMGAEDAWRQAPQRFPYEDAGC</sequence>